<dbReference type="Proteomes" id="UP001431783">
    <property type="component" value="Unassembled WGS sequence"/>
</dbReference>
<reference evidence="1 2" key="1">
    <citation type="submission" date="2023-03" db="EMBL/GenBank/DDBJ databases">
        <title>Genome insight into feeding habits of ladybird beetles.</title>
        <authorList>
            <person name="Li H.-S."/>
            <person name="Huang Y.-H."/>
            <person name="Pang H."/>
        </authorList>
    </citation>
    <scope>NUCLEOTIDE SEQUENCE [LARGE SCALE GENOMIC DNA]</scope>
    <source>
        <strain evidence="1">SYSU_2023b</strain>
        <tissue evidence="1">Whole body</tissue>
    </source>
</reference>
<protein>
    <submittedName>
        <fullName evidence="1">Uncharacterized protein</fullName>
    </submittedName>
</protein>
<accession>A0AAW1UJF3</accession>
<sequence length="106" mass="12359">MKDLRRTLGVTRKDKIRNTTIREELGVQPVLEFIEQRQLSWGHIQRMDNNSQVKRTYEAIVQTKGKKERPRQTWNTVLGNIIQERGGKGLYVKIKCKPETLGQKGI</sequence>
<keyword evidence="2" id="KW-1185">Reference proteome</keyword>
<evidence type="ECO:0000313" key="2">
    <source>
        <dbReference type="Proteomes" id="UP001431783"/>
    </source>
</evidence>
<dbReference type="AlphaFoldDB" id="A0AAW1UJF3"/>
<organism evidence="1 2">
    <name type="scientific">Henosepilachna vigintioctopunctata</name>
    <dbReference type="NCBI Taxonomy" id="420089"/>
    <lineage>
        <taxon>Eukaryota</taxon>
        <taxon>Metazoa</taxon>
        <taxon>Ecdysozoa</taxon>
        <taxon>Arthropoda</taxon>
        <taxon>Hexapoda</taxon>
        <taxon>Insecta</taxon>
        <taxon>Pterygota</taxon>
        <taxon>Neoptera</taxon>
        <taxon>Endopterygota</taxon>
        <taxon>Coleoptera</taxon>
        <taxon>Polyphaga</taxon>
        <taxon>Cucujiformia</taxon>
        <taxon>Coccinelloidea</taxon>
        <taxon>Coccinellidae</taxon>
        <taxon>Epilachninae</taxon>
        <taxon>Epilachnini</taxon>
        <taxon>Henosepilachna</taxon>
    </lineage>
</organism>
<proteinExistence type="predicted"/>
<gene>
    <name evidence="1" type="ORF">WA026_013280</name>
</gene>
<name>A0AAW1UJF3_9CUCU</name>
<dbReference type="EMBL" id="JARQZJ010000066">
    <property type="protein sequence ID" value="KAK9880956.1"/>
    <property type="molecule type" value="Genomic_DNA"/>
</dbReference>
<comment type="caution">
    <text evidence="1">The sequence shown here is derived from an EMBL/GenBank/DDBJ whole genome shotgun (WGS) entry which is preliminary data.</text>
</comment>
<evidence type="ECO:0000313" key="1">
    <source>
        <dbReference type="EMBL" id="KAK9880956.1"/>
    </source>
</evidence>